<protein>
    <recommendedName>
        <fullName evidence="2">DUF6533 domain-containing protein</fullName>
    </recommendedName>
</protein>
<dbReference type="Proteomes" id="UP000053424">
    <property type="component" value="Unassembled WGS sequence"/>
</dbReference>
<evidence type="ECO:0000313" key="3">
    <source>
        <dbReference type="EMBL" id="KIM38924.1"/>
    </source>
</evidence>
<dbReference type="AlphaFoldDB" id="A0A0C3C3S4"/>
<reference evidence="4" key="2">
    <citation type="submission" date="2015-01" db="EMBL/GenBank/DDBJ databases">
        <title>Evolutionary Origins and Diversification of the Mycorrhizal Mutualists.</title>
        <authorList>
            <consortium name="DOE Joint Genome Institute"/>
            <consortium name="Mycorrhizal Genomics Consortium"/>
            <person name="Kohler A."/>
            <person name="Kuo A."/>
            <person name="Nagy L.G."/>
            <person name="Floudas D."/>
            <person name="Copeland A."/>
            <person name="Barry K.W."/>
            <person name="Cichocki N."/>
            <person name="Veneault-Fourrey C."/>
            <person name="LaButti K."/>
            <person name="Lindquist E.A."/>
            <person name="Lipzen A."/>
            <person name="Lundell T."/>
            <person name="Morin E."/>
            <person name="Murat C."/>
            <person name="Riley R."/>
            <person name="Ohm R."/>
            <person name="Sun H."/>
            <person name="Tunlid A."/>
            <person name="Henrissat B."/>
            <person name="Grigoriev I.V."/>
            <person name="Hibbett D.S."/>
            <person name="Martin F."/>
        </authorList>
    </citation>
    <scope>NUCLEOTIDE SEQUENCE [LARGE SCALE GENOMIC DNA]</scope>
    <source>
        <strain evidence="4">h7</strain>
    </source>
</reference>
<dbReference type="HOGENOM" id="CLU_055330_0_0_1"/>
<proteinExistence type="predicted"/>
<evidence type="ECO:0000313" key="4">
    <source>
        <dbReference type="Proteomes" id="UP000053424"/>
    </source>
</evidence>
<sequence>MAPHPKAVMFMRFAISYSTIVLLWYDYALTWTREVKYFWTRRFTLSTATYIMCRCDAGYRICAILSVIGRVGIVNACPIRFVYWSERKGPVSGSLLCIANSQLTIATRSLLFNKLSRAPDLLSIVTAAYEILSALFTTARTVQTVRVGGPWWVQRKSLTFLILREGSLLRSRYCVWFPNCLSGQMTARFLIHLREWDDRMSNPETNRWKARTEGGGTNGQIRFKESSIPSTLSLNLTAVLGDDPLLRPLEASEVGRGGDISEEREVGSEGEA</sequence>
<keyword evidence="4" id="KW-1185">Reference proteome</keyword>
<evidence type="ECO:0000259" key="2">
    <source>
        <dbReference type="Pfam" id="PF20151"/>
    </source>
</evidence>
<dbReference type="InterPro" id="IPR045340">
    <property type="entry name" value="DUF6533"/>
</dbReference>
<feature type="domain" description="DUF6533" evidence="2">
    <location>
        <begin position="18"/>
        <end position="54"/>
    </location>
</feature>
<evidence type="ECO:0000256" key="1">
    <source>
        <dbReference type="SAM" id="MobiDB-lite"/>
    </source>
</evidence>
<organism evidence="3 4">
    <name type="scientific">Hebeloma cylindrosporum</name>
    <dbReference type="NCBI Taxonomy" id="76867"/>
    <lineage>
        <taxon>Eukaryota</taxon>
        <taxon>Fungi</taxon>
        <taxon>Dikarya</taxon>
        <taxon>Basidiomycota</taxon>
        <taxon>Agaricomycotina</taxon>
        <taxon>Agaricomycetes</taxon>
        <taxon>Agaricomycetidae</taxon>
        <taxon>Agaricales</taxon>
        <taxon>Agaricineae</taxon>
        <taxon>Hymenogastraceae</taxon>
        <taxon>Hebeloma</taxon>
    </lineage>
</organism>
<dbReference type="OrthoDB" id="3242409at2759"/>
<gene>
    <name evidence="3" type="ORF">M413DRAFT_419909</name>
</gene>
<feature type="compositionally biased region" description="Basic and acidic residues" evidence="1">
    <location>
        <begin position="259"/>
        <end position="272"/>
    </location>
</feature>
<reference evidence="3 4" key="1">
    <citation type="submission" date="2014-04" db="EMBL/GenBank/DDBJ databases">
        <authorList>
            <consortium name="DOE Joint Genome Institute"/>
            <person name="Kuo A."/>
            <person name="Gay G."/>
            <person name="Dore J."/>
            <person name="Kohler A."/>
            <person name="Nagy L.G."/>
            <person name="Floudas D."/>
            <person name="Copeland A."/>
            <person name="Barry K.W."/>
            <person name="Cichocki N."/>
            <person name="Veneault-Fourrey C."/>
            <person name="LaButti K."/>
            <person name="Lindquist E.A."/>
            <person name="Lipzen A."/>
            <person name="Lundell T."/>
            <person name="Morin E."/>
            <person name="Murat C."/>
            <person name="Sun H."/>
            <person name="Tunlid A."/>
            <person name="Henrissat B."/>
            <person name="Grigoriev I.V."/>
            <person name="Hibbett D.S."/>
            <person name="Martin F."/>
            <person name="Nordberg H.P."/>
            <person name="Cantor M.N."/>
            <person name="Hua S.X."/>
        </authorList>
    </citation>
    <scope>NUCLEOTIDE SEQUENCE [LARGE SCALE GENOMIC DNA]</scope>
    <source>
        <strain evidence="4">h7</strain>
    </source>
</reference>
<feature type="region of interest" description="Disordered" evidence="1">
    <location>
        <begin position="250"/>
        <end position="272"/>
    </location>
</feature>
<dbReference type="Pfam" id="PF20151">
    <property type="entry name" value="DUF6533"/>
    <property type="match status" value="1"/>
</dbReference>
<accession>A0A0C3C3S4</accession>
<name>A0A0C3C3S4_HEBCY</name>
<dbReference type="EMBL" id="KN831788">
    <property type="protein sequence ID" value="KIM38924.1"/>
    <property type="molecule type" value="Genomic_DNA"/>
</dbReference>